<dbReference type="PANTHER" id="PTHR40078">
    <property type="entry name" value="INTEGRAL MEMBRANE PROTEIN-RELATED"/>
    <property type="match status" value="1"/>
</dbReference>
<reference evidence="2 3" key="1">
    <citation type="submission" date="2019-03" db="EMBL/GenBank/DDBJ databases">
        <title>Arthrobacter sp. nov., an bacterium isolated from biocrust in Mu Us Desert.</title>
        <authorList>
            <person name="Lixiong L."/>
        </authorList>
    </citation>
    <scope>NUCLEOTIDE SEQUENCE [LARGE SCALE GENOMIC DNA]</scope>
    <source>
        <strain evidence="2 3">SLN-3</strain>
    </source>
</reference>
<feature type="transmembrane region" description="Helical" evidence="1">
    <location>
        <begin position="108"/>
        <end position="131"/>
    </location>
</feature>
<feature type="transmembrane region" description="Helical" evidence="1">
    <location>
        <begin position="81"/>
        <end position="101"/>
    </location>
</feature>
<dbReference type="PANTHER" id="PTHR40078:SF1">
    <property type="entry name" value="INTEGRAL MEMBRANE PROTEIN"/>
    <property type="match status" value="1"/>
</dbReference>
<dbReference type="Proteomes" id="UP000295411">
    <property type="component" value="Unassembled WGS sequence"/>
</dbReference>
<keyword evidence="1" id="KW-1133">Transmembrane helix</keyword>
<dbReference type="OrthoDB" id="154912at2"/>
<keyword evidence="1" id="KW-0812">Transmembrane</keyword>
<feature type="transmembrane region" description="Helical" evidence="1">
    <location>
        <begin position="162"/>
        <end position="186"/>
    </location>
</feature>
<sequence>MLLRLLTSPNLLLRHLRLYLGLFLYGASIALMVRANLGASPWDVFGQGLARSTGLSFGIATVVISIGVLLLWIPIRQRPGWGTIANTVLVGLAADVVLRLLTAPDHLVLQGLMFTAGLVLLAVATALYIGAGMGPGPRDGLMTGLVRLTGWPVWTVRGSIELAVVVVGFLLGGVVGLGTVVFALAIGPLVQQALRALHVPLRGSSGGKA</sequence>
<comment type="caution">
    <text evidence="2">The sequence shown here is derived from an EMBL/GenBank/DDBJ whole genome shotgun (WGS) entry which is preliminary data.</text>
</comment>
<keyword evidence="1" id="KW-0472">Membrane</keyword>
<dbReference type="AlphaFoldDB" id="A0A4R5U3U1"/>
<evidence type="ECO:0000313" key="3">
    <source>
        <dbReference type="Proteomes" id="UP000295411"/>
    </source>
</evidence>
<dbReference type="RefSeq" id="WP_133402704.1">
    <property type="nucleotide sequence ID" value="NZ_SMTK01000001.1"/>
</dbReference>
<evidence type="ECO:0008006" key="4">
    <source>
        <dbReference type="Google" id="ProtNLM"/>
    </source>
</evidence>
<organism evidence="2 3">
    <name type="scientific">Arthrobacter crusticola</name>
    <dbReference type="NCBI Taxonomy" id="2547960"/>
    <lineage>
        <taxon>Bacteria</taxon>
        <taxon>Bacillati</taxon>
        <taxon>Actinomycetota</taxon>
        <taxon>Actinomycetes</taxon>
        <taxon>Micrococcales</taxon>
        <taxon>Micrococcaceae</taxon>
        <taxon>Arthrobacter</taxon>
    </lineage>
</organism>
<dbReference type="EMBL" id="SMTK01000001">
    <property type="protein sequence ID" value="TDK28298.1"/>
    <property type="molecule type" value="Genomic_DNA"/>
</dbReference>
<dbReference type="Pfam" id="PF19700">
    <property type="entry name" value="DUF6198"/>
    <property type="match status" value="1"/>
</dbReference>
<feature type="transmembrane region" description="Helical" evidence="1">
    <location>
        <begin position="54"/>
        <end position="75"/>
    </location>
</feature>
<evidence type="ECO:0000256" key="1">
    <source>
        <dbReference type="SAM" id="Phobius"/>
    </source>
</evidence>
<keyword evidence="3" id="KW-1185">Reference proteome</keyword>
<proteinExistence type="predicted"/>
<dbReference type="InterPro" id="IPR038750">
    <property type="entry name" value="YczE/YyaS-like"/>
</dbReference>
<feature type="transmembrane region" description="Helical" evidence="1">
    <location>
        <begin position="16"/>
        <end position="33"/>
    </location>
</feature>
<evidence type="ECO:0000313" key="2">
    <source>
        <dbReference type="EMBL" id="TDK28298.1"/>
    </source>
</evidence>
<accession>A0A4R5U3U1</accession>
<gene>
    <name evidence="2" type="ORF">E2F48_02635</name>
</gene>
<name>A0A4R5U3U1_9MICC</name>
<protein>
    <recommendedName>
        <fullName evidence="4">YitT family protein</fullName>
    </recommendedName>
</protein>